<proteinExistence type="predicted"/>
<protein>
    <submittedName>
        <fullName evidence="1">Uncharacterized protein</fullName>
    </submittedName>
</protein>
<gene>
    <name evidence="1" type="primary">34</name>
    <name evidence="1" type="ORF">PBI_JUSTASIGH_34</name>
</gene>
<reference evidence="1" key="1">
    <citation type="submission" date="2024-04" db="EMBL/GenBank/DDBJ databases">
        <authorList>
            <person name="Asai D.J."/>
            <person name="Lewis C.M."/>
            <person name="Viland M.D."/>
            <person name="Garlena R.A."/>
            <person name="Russell D.A."/>
            <person name="Jacobs-Sera D."/>
            <person name="Hatfull G.F."/>
        </authorList>
    </citation>
    <scope>NUCLEOTIDE SEQUENCE</scope>
</reference>
<organism evidence="1">
    <name type="scientific">Mycobacterium phage JustASigh</name>
    <dbReference type="NCBI Taxonomy" id="3158894"/>
    <lineage>
        <taxon>Viruses</taxon>
        <taxon>Duplodnaviria</taxon>
        <taxon>Heunggongvirae</taxon>
        <taxon>Uroviricota</taxon>
        <taxon>Caudoviricetes</taxon>
    </lineage>
</organism>
<sequence>MRLLPDFNRRQRSATCRTCEGKLRFYPKPLDEAAMIAEDETEGAWAHLNVNDWINNPHPPDPQENPAP</sequence>
<evidence type="ECO:0000313" key="1">
    <source>
        <dbReference type="EMBL" id="XCH43017.1"/>
    </source>
</evidence>
<dbReference type="EMBL" id="PP750961">
    <property type="protein sequence ID" value="XCH43017.1"/>
    <property type="molecule type" value="Genomic_DNA"/>
</dbReference>
<accession>A0AAU8GMZ5</accession>
<name>A0AAU8GMZ5_9CAUD</name>